<evidence type="ECO:0000313" key="9">
    <source>
        <dbReference type="EMBL" id="OIJ85834.1"/>
    </source>
</evidence>
<organism evidence="9 10">
    <name type="scientific">Streptomyces colonosanans</name>
    <dbReference type="NCBI Taxonomy" id="1428652"/>
    <lineage>
        <taxon>Bacteria</taxon>
        <taxon>Bacillati</taxon>
        <taxon>Actinomycetota</taxon>
        <taxon>Actinomycetes</taxon>
        <taxon>Kitasatosporales</taxon>
        <taxon>Streptomycetaceae</taxon>
        <taxon>Streptomyces</taxon>
    </lineage>
</organism>
<evidence type="ECO:0008006" key="11">
    <source>
        <dbReference type="Google" id="ProtNLM"/>
    </source>
</evidence>
<feature type="transmembrane region" description="Helical" evidence="8">
    <location>
        <begin position="52"/>
        <end position="74"/>
    </location>
</feature>
<feature type="region of interest" description="Disordered" evidence="7">
    <location>
        <begin position="161"/>
        <end position="192"/>
    </location>
</feature>
<sequence>MGFTQTLPFLVLYLPAGALVHRWDRRHVMLAADGVRVVLHGPVVLAPAVERLIVAALLAVVFLDGACSVFFQLAESAALPHIVPRHQLPTAVAQNQALELAADLAGRPLGGALFTAGHILPFVADMLSYALGFLAMVFVRPGIQDRSDVDHRRRGLLADISEGLVQQRHARDAPPADEEPTGGSPASREWPA</sequence>
<dbReference type="EMBL" id="MLYP01000083">
    <property type="protein sequence ID" value="OIJ85834.1"/>
    <property type="molecule type" value="Genomic_DNA"/>
</dbReference>
<keyword evidence="4 8" id="KW-0812">Transmembrane</keyword>
<evidence type="ECO:0000256" key="5">
    <source>
        <dbReference type="ARBA" id="ARBA00022989"/>
    </source>
</evidence>
<dbReference type="AlphaFoldDB" id="A0A1S2NY30"/>
<accession>A0A1S2NY30</accession>
<evidence type="ECO:0000313" key="10">
    <source>
        <dbReference type="Proteomes" id="UP000179935"/>
    </source>
</evidence>
<name>A0A1S2NY30_9ACTN</name>
<dbReference type="RefSeq" id="WP_071369187.1">
    <property type="nucleotide sequence ID" value="NZ_MLYP01000083.1"/>
</dbReference>
<evidence type="ECO:0000256" key="3">
    <source>
        <dbReference type="ARBA" id="ARBA00022475"/>
    </source>
</evidence>
<keyword evidence="6 8" id="KW-0472">Membrane</keyword>
<gene>
    <name evidence="9" type="ORF">BIV24_27620</name>
</gene>
<keyword evidence="10" id="KW-1185">Reference proteome</keyword>
<evidence type="ECO:0000256" key="7">
    <source>
        <dbReference type="SAM" id="MobiDB-lite"/>
    </source>
</evidence>
<comment type="subcellular location">
    <subcellularLocation>
        <location evidence="1">Cell membrane</location>
        <topology evidence="1">Multi-pass membrane protein</topology>
    </subcellularLocation>
</comment>
<dbReference type="STRING" id="1428652.BIV24_27620"/>
<dbReference type="Proteomes" id="UP000179935">
    <property type="component" value="Unassembled WGS sequence"/>
</dbReference>
<keyword evidence="3" id="KW-1003">Cell membrane</keyword>
<keyword evidence="5 8" id="KW-1133">Transmembrane helix</keyword>
<dbReference type="Pfam" id="PF05977">
    <property type="entry name" value="MFS_3"/>
    <property type="match status" value="1"/>
</dbReference>
<dbReference type="GO" id="GO:0005886">
    <property type="term" value="C:plasma membrane"/>
    <property type="evidence" value="ECO:0007669"/>
    <property type="project" value="UniProtKB-SubCell"/>
</dbReference>
<dbReference type="Gene3D" id="1.20.1250.20">
    <property type="entry name" value="MFS general substrate transporter like domains"/>
    <property type="match status" value="1"/>
</dbReference>
<reference evidence="9 10" key="1">
    <citation type="submission" date="2016-10" db="EMBL/GenBank/DDBJ databases">
        <title>Genome sequence of Streptomyces sp. MUSC 93.</title>
        <authorList>
            <person name="Lee L.-H."/>
            <person name="Ser H.-L."/>
            <person name="Law J.W.-F."/>
        </authorList>
    </citation>
    <scope>NUCLEOTIDE SEQUENCE [LARGE SCALE GENOMIC DNA]</scope>
    <source>
        <strain evidence="9 10">MUSC 93</strain>
    </source>
</reference>
<dbReference type="PANTHER" id="PTHR23513:SF6">
    <property type="entry name" value="MAJOR FACILITATOR SUPERFAMILY ASSOCIATED DOMAIN-CONTAINING PROTEIN"/>
    <property type="match status" value="1"/>
</dbReference>
<proteinExistence type="predicted"/>
<evidence type="ECO:0000256" key="2">
    <source>
        <dbReference type="ARBA" id="ARBA00022448"/>
    </source>
</evidence>
<evidence type="ECO:0000256" key="4">
    <source>
        <dbReference type="ARBA" id="ARBA00022692"/>
    </source>
</evidence>
<protein>
    <recommendedName>
        <fullName evidence="11">Major facilitator superfamily (MFS) profile domain-containing protein</fullName>
    </recommendedName>
</protein>
<dbReference type="PANTHER" id="PTHR23513">
    <property type="entry name" value="INTEGRAL MEMBRANE EFFLUX PROTEIN-RELATED"/>
    <property type="match status" value="1"/>
</dbReference>
<comment type="caution">
    <text evidence="9">The sequence shown here is derived from an EMBL/GenBank/DDBJ whole genome shotgun (WGS) entry which is preliminary data.</text>
</comment>
<dbReference type="InterPro" id="IPR036259">
    <property type="entry name" value="MFS_trans_sf"/>
</dbReference>
<keyword evidence="2" id="KW-0813">Transport</keyword>
<dbReference type="InterPro" id="IPR010290">
    <property type="entry name" value="TM_effector"/>
</dbReference>
<evidence type="ECO:0000256" key="6">
    <source>
        <dbReference type="ARBA" id="ARBA00023136"/>
    </source>
</evidence>
<evidence type="ECO:0000256" key="1">
    <source>
        <dbReference type="ARBA" id="ARBA00004651"/>
    </source>
</evidence>
<dbReference type="SUPFAM" id="SSF103473">
    <property type="entry name" value="MFS general substrate transporter"/>
    <property type="match status" value="1"/>
</dbReference>
<evidence type="ECO:0000256" key="8">
    <source>
        <dbReference type="SAM" id="Phobius"/>
    </source>
</evidence>
<feature type="transmembrane region" description="Helical" evidence="8">
    <location>
        <begin position="119"/>
        <end position="139"/>
    </location>
</feature>